<dbReference type="AlphaFoldDB" id="I0IHH6"/>
<evidence type="ECO:0000313" key="4">
    <source>
        <dbReference type="Proteomes" id="UP000007881"/>
    </source>
</evidence>
<dbReference type="InterPro" id="IPR036594">
    <property type="entry name" value="Meth_synthase_dom"/>
</dbReference>
<dbReference type="InterPro" id="IPR003759">
    <property type="entry name" value="Cbl-bd_cap"/>
</dbReference>
<dbReference type="KEGG" id="phm:PSMK_25550"/>
<dbReference type="Gene3D" id="1.10.1240.10">
    <property type="entry name" value="Methionine synthase domain"/>
    <property type="match status" value="1"/>
</dbReference>
<dbReference type="Proteomes" id="UP000007881">
    <property type="component" value="Chromosome"/>
</dbReference>
<dbReference type="InterPro" id="IPR041657">
    <property type="entry name" value="HTH_17"/>
</dbReference>
<dbReference type="STRING" id="1142394.PSMK_25550"/>
<keyword evidence="4" id="KW-1185">Reference proteome</keyword>
<dbReference type="Gene3D" id="1.10.1660.10">
    <property type="match status" value="1"/>
</dbReference>
<dbReference type="EMBL" id="AP012338">
    <property type="protein sequence ID" value="BAM04714.1"/>
    <property type="molecule type" value="Genomic_DNA"/>
</dbReference>
<proteinExistence type="predicted"/>
<dbReference type="Pfam" id="PF12728">
    <property type="entry name" value="HTH_17"/>
    <property type="match status" value="1"/>
</dbReference>
<sequence>MEPTFSPRRVARAIGVSESSLKRWADDGRLSVHRTVGGHRRIHRAEALRFVREAGLQVRRPDLLGLPNPSVPTDGSGRAREGGDPAATLYDLLTACHPRGVHAFLLDLYMSGMPVAAICDGPIREAMSRIGELWKCERERGIVVEHRATSALLQGVASLRSVVTHAPQEGLEHRVRPVVLGGSPTGDPYLMPSILTAWVLAEAGFADINLGPETPAEAFVSAIDDHKPAIAWIACSVPDARPSTNDLKDVLKALAPHGGSLVIGGRGFSADPPPPLPRMSFCATMSDIHGFTAALRELDAAPGN</sequence>
<dbReference type="eggNOG" id="COG0789">
    <property type="taxonomic scope" value="Bacteria"/>
</dbReference>
<reference evidence="3 4" key="1">
    <citation type="submission" date="2012-02" db="EMBL/GenBank/DDBJ databases">
        <title>Complete genome sequence of Phycisphaera mikurensis NBRC 102666.</title>
        <authorList>
            <person name="Ankai A."/>
            <person name="Hosoyama A."/>
            <person name="Terui Y."/>
            <person name="Sekine M."/>
            <person name="Fukai R."/>
            <person name="Kato Y."/>
            <person name="Nakamura S."/>
            <person name="Yamada-Narita S."/>
            <person name="Kawakoshi A."/>
            <person name="Fukunaga Y."/>
            <person name="Yamazaki S."/>
            <person name="Fujita N."/>
        </authorList>
    </citation>
    <scope>NUCLEOTIDE SEQUENCE [LARGE SCALE GENOMIC DNA]</scope>
    <source>
        <strain evidence="4">NBRC 102666 / KCTC 22515 / FYK2301M01</strain>
    </source>
</reference>
<dbReference type="PROSITE" id="PS51332">
    <property type="entry name" value="B12_BINDING"/>
    <property type="match status" value="1"/>
</dbReference>
<evidence type="ECO:0000259" key="2">
    <source>
        <dbReference type="PROSITE" id="PS51332"/>
    </source>
</evidence>
<dbReference type="Pfam" id="PF02607">
    <property type="entry name" value="B12-binding_2"/>
    <property type="match status" value="1"/>
</dbReference>
<dbReference type="InterPro" id="IPR036724">
    <property type="entry name" value="Cobalamin-bd_sf"/>
</dbReference>
<dbReference type="InterPro" id="IPR006158">
    <property type="entry name" value="Cobalamin-bd"/>
</dbReference>
<feature type="domain" description="B12-binding" evidence="2">
    <location>
        <begin position="176"/>
        <end position="304"/>
    </location>
</feature>
<dbReference type="GO" id="GO:0031419">
    <property type="term" value="F:cobalamin binding"/>
    <property type="evidence" value="ECO:0007669"/>
    <property type="project" value="InterPro"/>
</dbReference>
<feature type="region of interest" description="Disordered" evidence="1">
    <location>
        <begin position="63"/>
        <end position="83"/>
    </location>
</feature>
<dbReference type="SUPFAM" id="SSF52242">
    <property type="entry name" value="Cobalamin (vitamin B12)-binding domain"/>
    <property type="match status" value="1"/>
</dbReference>
<dbReference type="SUPFAM" id="SSF46955">
    <property type="entry name" value="Putative DNA-binding domain"/>
    <property type="match status" value="1"/>
</dbReference>
<gene>
    <name evidence="3" type="ordered locus">PSMK_25550</name>
</gene>
<dbReference type="InterPro" id="IPR009061">
    <property type="entry name" value="DNA-bd_dom_put_sf"/>
</dbReference>
<dbReference type="OrthoDB" id="264258at2"/>
<protein>
    <recommendedName>
        <fullName evidence="2">B12-binding domain-containing protein</fullName>
    </recommendedName>
</protein>
<organism evidence="3 4">
    <name type="scientific">Phycisphaera mikurensis (strain NBRC 102666 / KCTC 22515 / FYK2301M01)</name>
    <dbReference type="NCBI Taxonomy" id="1142394"/>
    <lineage>
        <taxon>Bacteria</taxon>
        <taxon>Pseudomonadati</taxon>
        <taxon>Planctomycetota</taxon>
        <taxon>Phycisphaerae</taxon>
        <taxon>Phycisphaerales</taxon>
        <taxon>Phycisphaeraceae</taxon>
        <taxon>Phycisphaera</taxon>
    </lineage>
</organism>
<accession>I0IHH6</accession>
<evidence type="ECO:0000256" key="1">
    <source>
        <dbReference type="SAM" id="MobiDB-lite"/>
    </source>
</evidence>
<dbReference type="eggNOG" id="COG5012">
    <property type="taxonomic scope" value="Bacteria"/>
</dbReference>
<dbReference type="RefSeq" id="WP_014437927.1">
    <property type="nucleotide sequence ID" value="NC_017080.1"/>
</dbReference>
<dbReference type="GO" id="GO:0046872">
    <property type="term" value="F:metal ion binding"/>
    <property type="evidence" value="ECO:0007669"/>
    <property type="project" value="InterPro"/>
</dbReference>
<evidence type="ECO:0000313" key="3">
    <source>
        <dbReference type="EMBL" id="BAM04714.1"/>
    </source>
</evidence>
<dbReference type="HOGENOM" id="CLU_069772_0_0_0"/>
<dbReference type="Gene3D" id="3.40.50.280">
    <property type="entry name" value="Cobalamin-binding domain"/>
    <property type="match status" value="1"/>
</dbReference>
<dbReference type="CDD" id="cd04762">
    <property type="entry name" value="HTH_MerR-trunc"/>
    <property type="match status" value="1"/>
</dbReference>
<name>I0IHH6_PHYMF</name>